<comment type="caution">
    <text evidence="1">The sequence shown here is derived from an EMBL/GenBank/DDBJ whole genome shotgun (WGS) entry which is preliminary data.</text>
</comment>
<proteinExistence type="predicted"/>
<gene>
    <name evidence="1" type="ORF">LCGC14_1293250</name>
</gene>
<name>A0A0F9NUQ5_9ZZZZ</name>
<evidence type="ECO:0000313" key="1">
    <source>
        <dbReference type="EMBL" id="KKM85027.1"/>
    </source>
</evidence>
<accession>A0A0F9NUQ5</accession>
<sequence>MTIQEIEKNQGKSFKGTFKSAMMNGYDLHTHYVIVDWKFYHELLKKEKDAKSQNTAPKGDKQ</sequence>
<protein>
    <submittedName>
        <fullName evidence="1">Uncharacterized protein</fullName>
    </submittedName>
</protein>
<reference evidence="1" key="1">
    <citation type="journal article" date="2015" name="Nature">
        <title>Complex archaea that bridge the gap between prokaryotes and eukaryotes.</title>
        <authorList>
            <person name="Spang A."/>
            <person name="Saw J.H."/>
            <person name="Jorgensen S.L."/>
            <person name="Zaremba-Niedzwiedzka K."/>
            <person name="Martijn J."/>
            <person name="Lind A.E."/>
            <person name="van Eijk R."/>
            <person name="Schleper C."/>
            <person name="Guy L."/>
            <person name="Ettema T.J."/>
        </authorList>
    </citation>
    <scope>NUCLEOTIDE SEQUENCE</scope>
</reference>
<organism evidence="1">
    <name type="scientific">marine sediment metagenome</name>
    <dbReference type="NCBI Taxonomy" id="412755"/>
    <lineage>
        <taxon>unclassified sequences</taxon>
        <taxon>metagenomes</taxon>
        <taxon>ecological metagenomes</taxon>
    </lineage>
</organism>
<dbReference type="EMBL" id="LAZR01007475">
    <property type="protein sequence ID" value="KKM85027.1"/>
    <property type="molecule type" value="Genomic_DNA"/>
</dbReference>
<dbReference type="AlphaFoldDB" id="A0A0F9NUQ5"/>